<name>A0A5B8XLT3_9DELT</name>
<keyword evidence="3 6" id="KW-0808">Transferase</keyword>
<keyword evidence="2 6" id="KW-0489">Methyltransferase</keyword>
<evidence type="ECO:0000256" key="1">
    <source>
        <dbReference type="ARBA" id="ARBA00011975"/>
    </source>
</evidence>
<dbReference type="PANTHER" id="PTHR46098:SF1">
    <property type="entry name" value="TRNA (CYTOSINE(38)-C(5))-METHYLTRANSFERASE"/>
    <property type="match status" value="1"/>
</dbReference>
<dbReference type="EC" id="2.1.1.37" evidence="1"/>
<keyword evidence="4 6" id="KW-0949">S-adenosyl-L-methionine</keyword>
<dbReference type="EMBL" id="CP042467">
    <property type="protein sequence ID" value="QED26660.1"/>
    <property type="molecule type" value="Genomic_DNA"/>
</dbReference>
<dbReference type="Pfam" id="PF00145">
    <property type="entry name" value="DNA_methylase"/>
    <property type="match status" value="1"/>
</dbReference>
<dbReference type="Gene3D" id="3.90.120.10">
    <property type="entry name" value="DNA Methylase, subunit A, domain 2"/>
    <property type="match status" value="1"/>
</dbReference>
<keyword evidence="5" id="KW-0680">Restriction system</keyword>
<dbReference type="SUPFAM" id="SSF53335">
    <property type="entry name" value="S-adenosyl-L-methionine-dependent methyltransferases"/>
    <property type="match status" value="1"/>
</dbReference>
<dbReference type="OrthoDB" id="9813719at2"/>
<dbReference type="Proteomes" id="UP000321595">
    <property type="component" value="Chromosome"/>
</dbReference>
<dbReference type="InterPro" id="IPR029063">
    <property type="entry name" value="SAM-dependent_MTases_sf"/>
</dbReference>
<dbReference type="PANTHER" id="PTHR46098">
    <property type="entry name" value="TRNA (CYTOSINE(38)-C(5))-METHYLTRANSFERASE"/>
    <property type="match status" value="1"/>
</dbReference>
<evidence type="ECO:0000256" key="2">
    <source>
        <dbReference type="ARBA" id="ARBA00022603"/>
    </source>
</evidence>
<evidence type="ECO:0000256" key="6">
    <source>
        <dbReference type="PROSITE-ProRule" id="PRU01016"/>
    </source>
</evidence>
<accession>A0A5B8XLT3</accession>
<dbReference type="KEGG" id="bbae:FRD01_05250"/>
<reference evidence="7 8" key="1">
    <citation type="submission" date="2019-08" db="EMBL/GenBank/DDBJ databases">
        <authorList>
            <person name="Liang Q."/>
        </authorList>
    </citation>
    <scope>NUCLEOTIDE SEQUENCE [LARGE SCALE GENOMIC DNA]</scope>
    <source>
        <strain evidence="7 8">V1718</strain>
    </source>
</reference>
<evidence type="ECO:0000313" key="7">
    <source>
        <dbReference type="EMBL" id="QED26660.1"/>
    </source>
</evidence>
<proteinExistence type="inferred from homology"/>
<organism evidence="7 8">
    <name type="scientific">Microvenator marinus</name>
    <dbReference type="NCBI Taxonomy" id="2600177"/>
    <lineage>
        <taxon>Bacteria</taxon>
        <taxon>Deltaproteobacteria</taxon>
        <taxon>Bradymonadales</taxon>
        <taxon>Microvenatoraceae</taxon>
        <taxon>Microvenator</taxon>
    </lineage>
</organism>
<evidence type="ECO:0000256" key="4">
    <source>
        <dbReference type="ARBA" id="ARBA00022691"/>
    </source>
</evidence>
<dbReference type="PROSITE" id="PS51679">
    <property type="entry name" value="SAM_MT_C5"/>
    <property type="match status" value="1"/>
</dbReference>
<dbReference type="RefSeq" id="WP_146958289.1">
    <property type="nucleotide sequence ID" value="NZ_CP042467.1"/>
</dbReference>
<dbReference type="InterPro" id="IPR001525">
    <property type="entry name" value="C5_MeTfrase"/>
</dbReference>
<evidence type="ECO:0000313" key="8">
    <source>
        <dbReference type="Proteomes" id="UP000321595"/>
    </source>
</evidence>
<gene>
    <name evidence="7" type="ORF">FRD01_05250</name>
</gene>
<evidence type="ECO:0000256" key="3">
    <source>
        <dbReference type="ARBA" id="ARBA00022679"/>
    </source>
</evidence>
<sequence>MKVLELFAGIGGVAAAKPAQMQIVGAVDASLHVLQTYAKNWSHPTFQQNIEGISPAFLEKLEADCWWLSPPCQPHTVRGNQHDVDDPRSASFLRSLELISALKPTAIGFENVEGFKGSRAHELLLECLAPDYTWHETILCPSEFGVPNRRPRFLLAAHRGFEPKIQAGDAVKTPLKDYLLPPTPELYLTEHVHEKFGQSMHVVDADDPDALTAVFTSAYTKTWMFAGSFLREADSRLRAFSPHEILGLLDFPANFDLSGLGRRQAYKYIGQSLSVPTTRAVLEALISDRS</sequence>
<feature type="active site" evidence="6">
    <location>
        <position position="72"/>
    </location>
</feature>
<dbReference type="AlphaFoldDB" id="A0A5B8XLT3"/>
<dbReference type="GO" id="GO:0032259">
    <property type="term" value="P:methylation"/>
    <property type="evidence" value="ECO:0007669"/>
    <property type="project" value="UniProtKB-KW"/>
</dbReference>
<comment type="similarity">
    <text evidence="6">Belongs to the class I-like SAM-binding methyltransferase superfamily. C5-methyltransferase family.</text>
</comment>
<protein>
    <recommendedName>
        <fullName evidence="1">DNA (cytosine-5-)-methyltransferase</fullName>
        <ecNumber evidence="1">2.1.1.37</ecNumber>
    </recommendedName>
</protein>
<dbReference type="GO" id="GO:0003886">
    <property type="term" value="F:DNA (cytosine-5-)-methyltransferase activity"/>
    <property type="evidence" value="ECO:0007669"/>
    <property type="project" value="UniProtKB-EC"/>
</dbReference>
<dbReference type="GO" id="GO:0009307">
    <property type="term" value="P:DNA restriction-modification system"/>
    <property type="evidence" value="ECO:0007669"/>
    <property type="project" value="UniProtKB-KW"/>
</dbReference>
<dbReference type="InterPro" id="IPR050750">
    <property type="entry name" value="C5-MTase"/>
</dbReference>
<keyword evidence="8" id="KW-1185">Reference proteome</keyword>
<evidence type="ECO:0000256" key="5">
    <source>
        <dbReference type="ARBA" id="ARBA00022747"/>
    </source>
</evidence>
<dbReference type="PRINTS" id="PR00105">
    <property type="entry name" value="C5METTRFRASE"/>
</dbReference>
<dbReference type="Gene3D" id="3.40.50.150">
    <property type="entry name" value="Vaccinia Virus protein VP39"/>
    <property type="match status" value="1"/>
</dbReference>
<dbReference type="REBASE" id="358153">
    <property type="entry name" value="M.BbaV1718ORF5250P"/>
</dbReference>